<evidence type="ECO:0008006" key="3">
    <source>
        <dbReference type="Google" id="ProtNLM"/>
    </source>
</evidence>
<dbReference type="eggNOG" id="ENOG5031VXB">
    <property type="taxonomic scope" value="Bacteria"/>
</dbReference>
<organism evidence="1 2">
    <name type="scientific">Gordonia hirsuta DSM 44140 = NBRC 16056</name>
    <dbReference type="NCBI Taxonomy" id="1121927"/>
    <lineage>
        <taxon>Bacteria</taxon>
        <taxon>Bacillati</taxon>
        <taxon>Actinomycetota</taxon>
        <taxon>Actinomycetes</taxon>
        <taxon>Mycobacteriales</taxon>
        <taxon>Gordoniaceae</taxon>
        <taxon>Gordonia</taxon>
    </lineage>
</organism>
<dbReference type="RefSeq" id="WP_005942055.1">
    <property type="nucleotide sequence ID" value="NZ_ATVK01000018.1"/>
</dbReference>
<name>L7LAR6_9ACTN</name>
<dbReference type="InterPro" id="IPR024520">
    <property type="entry name" value="DUF3558"/>
</dbReference>
<reference evidence="1 2" key="1">
    <citation type="submission" date="2012-12" db="EMBL/GenBank/DDBJ databases">
        <title>Whole genome shotgun sequence of Gordonia hirsuta NBRC 16056.</title>
        <authorList>
            <person name="Isaki-Nakamura S."/>
            <person name="Hosoyama A."/>
            <person name="Tsuchikane K."/>
            <person name="Katsumata H."/>
            <person name="Baba S."/>
            <person name="Yamazaki S."/>
            <person name="Fujita N."/>
        </authorList>
    </citation>
    <scope>NUCLEOTIDE SEQUENCE [LARGE SCALE GENOMIC DNA]</scope>
    <source>
        <strain evidence="1 2">NBRC 16056</strain>
    </source>
</reference>
<evidence type="ECO:0000313" key="1">
    <source>
        <dbReference type="EMBL" id="GAC58235.1"/>
    </source>
</evidence>
<comment type="caution">
    <text evidence="1">The sequence shown here is derived from an EMBL/GenBank/DDBJ whole genome shotgun (WGS) entry which is preliminary data.</text>
</comment>
<sequence length="208" mass="22438">MPDLLAPVLGFVVLMSAAACTSVNEQAAGSRQTAIQGTPSTGPQVPDASSLPFDSFFTRRWNTGNDGTTYEPCLAIRGSALEALGISAGTVSDAAGSDGQTARGCYWEYHPTDEGLWAVSQTVGNSDNLVDYKDKYQDRYWLDDIRIDGRVVGISQSKHLIECLTYVQSGRAGVTTTVIHHRSPRTSITEVCDRAIAFTEATITKMPR</sequence>
<dbReference type="OrthoDB" id="4473371at2"/>
<proteinExistence type="predicted"/>
<dbReference type="Proteomes" id="UP000053405">
    <property type="component" value="Unassembled WGS sequence"/>
</dbReference>
<dbReference type="AlphaFoldDB" id="L7LAR6"/>
<accession>L7LAR6</accession>
<gene>
    <name evidence="1" type="ORF">GOHSU_35_00300</name>
</gene>
<dbReference type="EMBL" id="BANT01000035">
    <property type="protein sequence ID" value="GAC58235.1"/>
    <property type="molecule type" value="Genomic_DNA"/>
</dbReference>
<keyword evidence="2" id="KW-1185">Reference proteome</keyword>
<dbReference type="Pfam" id="PF12079">
    <property type="entry name" value="DUF3558"/>
    <property type="match status" value="1"/>
</dbReference>
<protein>
    <recommendedName>
        <fullName evidence="3">DUF3558 domain-containing protein</fullName>
    </recommendedName>
</protein>
<evidence type="ECO:0000313" key="2">
    <source>
        <dbReference type="Proteomes" id="UP000053405"/>
    </source>
</evidence>